<dbReference type="Proteomes" id="UP001155660">
    <property type="component" value="Chromosome B1"/>
</dbReference>
<accession>A0A9Q9VX18</accession>
<sequence>MIMASQMRLGVISDLEDVDKTQQNNRKYSPLDKHPHDSSSSGLDYDSDSNRVFKSLSKLKPQRRHHLSTSPTLSMKVCAVKDLTPICPTEAVSPDTLREIVSDTKSISVIAAKRRSDLAKETNSRVAGLALASGLKSSVSMDSLDSTLADESTEVKRNPPRHGSKSQSKQDLKTSEGRMELSERNQHKKQSRSFEASERV</sequence>
<reference evidence="2" key="1">
    <citation type="submission" date="2025-08" db="UniProtKB">
        <authorList>
            <consortium name="RefSeq"/>
        </authorList>
    </citation>
    <scope>IDENTIFICATION</scope>
    <source>
        <tissue evidence="2">Muscle</tissue>
    </source>
</reference>
<feature type="region of interest" description="Disordered" evidence="1">
    <location>
        <begin position="146"/>
        <end position="200"/>
    </location>
</feature>
<dbReference type="KEGG" id="ccar:122135883"/>
<protein>
    <submittedName>
        <fullName evidence="2">Uncharacterized protein LOC122135883</fullName>
    </submittedName>
</protein>
<proteinExistence type="predicted"/>
<organism evidence="2">
    <name type="scientific">Cyprinus carpio</name>
    <name type="common">Common carp</name>
    <dbReference type="NCBI Taxonomy" id="7962"/>
    <lineage>
        <taxon>Eukaryota</taxon>
        <taxon>Metazoa</taxon>
        <taxon>Chordata</taxon>
        <taxon>Craniata</taxon>
        <taxon>Vertebrata</taxon>
        <taxon>Euteleostomi</taxon>
        <taxon>Actinopterygii</taxon>
        <taxon>Neopterygii</taxon>
        <taxon>Teleostei</taxon>
        <taxon>Ostariophysi</taxon>
        <taxon>Cypriniformes</taxon>
        <taxon>Cyprinidae</taxon>
        <taxon>Cyprininae</taxon>
        <taxon>Cyprinus</taxon>
    </lineage>
</organism>
<name>A0A9Q9VX18_CYPCA</name>
<feature type="compositionally biased region" description="Basic and acidic residues" evidence="1">
    <location>
        <begin position="168"/>
        <end position="185"/>
    </location>
</feature>
<dbReference type="GeneID" id="122135883"/>
<evidence type="ECO:0000313" key="2">
    <source>
        <dbReference type="RefSeq" id="XP_042572765.1"/>
    </source>
</evidence>
<feature type="region of interest" description="Disordered" evidence="1">
    <location>
        <begin position="13"/>
        <end position="48"/>
    </location>
</feature>
<dbReference type="AlphaFoldDB" id="A0A9Q9VX18"/>
<gene>
    <name evidence="2" type="primary">LOC122135883</name>
</gene>
<evidence type="ECO:0000256" key="1">
    <source>
        <dbReference type="SAM" id="MobiDB-lite"/>
    </source>
</evidence>
<dbReference type="RefSeq" id="XP_042572765.1">
    <property type="nucleotide sequence ID" value="XM_042716831.1"/>
</dbReference>